<dbReference type="AlphaFoldDB" id="A0A4R4A5A0"/>
<evidence type="ECO:0000313" key="6">
    <source>
        <dbReference type="Proteomes" id="UP000295247"/>
    </source>
</evidence>
<evidence type="ECO:0000256" key="1">
    <source>
        <dbReference type="ARBA" id="ARBA00005850"/>
    </source>
</evidence>
<accession>A0A4R4A5A0</accession>
<sequence length="201" mass="23357">MARLSLSKSSLAKQQRQLQTFERYLPSLDLKRRQLLAERARAQDERTALEQAIATLREQVREQLPMLANTEIPLAGLTRVTQIRIDEENRMGTRLPRLVGVDFDRVDYGCLSRPHWVDPLVERLEQMLELRIRLRLQQQRVTLLETAVRKVTQRVNLFEKVLIPRTRAHIKRIRVALSDAERAAVVRSKIAKAKRQRGGLA</sequence>
<keyword evidence="4" id="KW-0175">Coiled coil</keyword>
<dbReference type="Proteomes" id="UP000295247">
    <property type="component" value="Unassembled WGS sequence"/>
</dbReference>
<evidence type="ECO:0000256" key="3">
    <source>
        <dbReference type="ARBA" id="ARBA00023065"/>
    </source>
</evidence>
<keyword evidence="3" id="KW-0406">Ion transport</keyword>
<dbReference type="Pfam" id="PF01813">
    <property type="entry name" value="ATP-synt_D"/>
    <property type="match status" value="1"/>
</dbReference>
<dbReference type="EMBL" id="SMDC01000014">
    <property type="protein sequence ID" value="TCW33398.1"/>
    <property type="molecule type" value="Genomic_DNA"/>
</dbReference>
<reference evidence="5 6" key="1">
    <citation type="submission" date="2019-03" db="EMBL/GenBank/DDBJ databases">
        <title>Genomic Encyclopedia of Type Strains, Phase IV (KMG-IV): sequencing the most valuable type-strain genomes for metagenomic binning, comparative biology and taxonomic classification.</title>
        <authorList>
            <person name="Goeker M."/>
        </authorList>
    </citation>
    <scope>NUCLEOTIDE SEQUENCE [LARGE SCALE GENOMIC DNA]</scope>
    <source>
        <strain evidence="5 6">DSM 203</strain>
    </source>
</reference>
<evidence type="ECO:0000313" key="5">
    <source>
        <dbReference type="EMBL" id="TCW33398.1"/>
    </source>
</evidence>
<dbReference type="InterPro" id="IPR002699">
    <property type="entry name" value="V_ATPase_D"/>
</dbReference>
<keyword evidence="2" id="KW-0813">Transport</keyword>
<comment type="caution">
    <text evidence="5">The sequence shown here is derived from an EMBL/GenBank/DDBJ whole genome shotgun (WGS) entry which is preliminary data.</text>
</comment>
<dbReference type="RefSeq" id="WP_123140824.1">
    <property type="nucleotide sequence ID" value="NZ_NRRH01000005.1"/>
</dbReference>
<gene>
    <name evidence="5" type="ORF">EDC29_11445</name>
</gene>
<protein>
    <submittedName>
        <fullName evidence="5">V/A-type H+-transporting ATPase subunit D</fullName>
    </submittedName>
</protein>
<organism evidence="5 6">
    <name type="scientific">Marichromatium gracile</name>
    <name type="common">Chromatium gracile</name>
    <dbReference type="NCBI Taxonomy" id="1048"/>
    <lineage>
        <taxon>Bacteria</taxon>
        <taxon>Pseudomonadati</taxon>
        <taxon>Pseudomonadota</taxon>
        <taxon>Gammaproteobacteria</taxon>
        <taxon>Chromatiales</taxon>
        <taxon>Chromatiaceae</taxon>
        <taxon>Marichromatium</taxon>
    </lineage>
</organism>
<proteinExistence type="inferred from homology"/>
<dbReference type="Gene3D" id="1.10.287.3240">
    <property type="match status" value="1"/>
</dbReference>
<feature type="coiled-coil region" evidence="4">
    <location>
        <begin position="32"/>
        <end position="59"/>
    </location>
</feature>
<dbReference type="GO" id="GO:0046961">
    <property type="term" value="F:proton-transporting ATPase activity, rotational mechanism"/>
    <property type="evidence" value="ECO:0007669"/>
    <property type="project" value="InterPro"/>
</dbReference>
<dbReference type="PANTHER" id="PTHR11671">
    <property type="entry name" value="V-TYPE ATP SYNTHASE SUBUNIT D"/>
    <property type="match status" value="1"/>
</dbReference>
<evidence type="ECO:0000256" key="4">
    <source>
        <dbReference type="SAM" id="Coils"/>
    </source>
</evidence>
<evidence type="ECO:0000256" key="2">
    <source>
        <dbReference type="ARBA" id="ARBA00022448"/>
    </source>
</evidence>
<dbReference type="NCBIfam" id="TIGR00309">
    <property type="entry name" value="V_ATPase_subD"/>
    <property type="match status" value="1"/>
</dbReference>
<dbReference type="NCBIfam" id="NF002565">
    <property type="entry name" value="PRK02195.1"/>
    <property type="match status" value="1"/>
</dbReference>
<name>A0A4R4A5A0_MARGR</name>
<comment type="similarity">
    <text evidence="1">Belongs to the V-ATPase D subunit family.</text>
</comment>